<organism evidence="1 3">
    <name type="scientific">Vanilla planifolia</name>
    <name type="common">Vanilla</name>
    <dbReference type="NCBI Taxonomy" id="51239"/>
    <lineage>
        <taxon>Eukaryota</taxon>
        <taxon>Viridiplantae</taxon>
        <taxon>Streptophyta</taxon>
        <taxon>Embryophyta</taxon>
        <taxon>Tracheophyta</taxon>
        <taxon>Spermatophyta</taxon>
        <taxon>Magnoliopsida</taxon>
        <taxon>Liliopsida</taxon>
        <taxon>Asparagales</taxon>
        <taxon>Orchidaceae</taxon>
        <taxon>Vanilloideae</taxon>
        <taxon>Vanilleae</taxon>
        <taxon>Vanilla</taxon>
    </lineage>
</organism>
<comment type="caution">
    <text evidence="1">The sequence shown here is derived from an EMBL/GenBank/DDBJ whole genome shotgun (WGS) entry which is preliminary data.</text>
</comment>
<evidence type="ECO:0000313" key="1">
    <source>
        <dbReference type="EMBL" id="KAG0491284.1"/>
    </source>
</evidence>
<sequence length="55" mass="6163">MSPGTDRKRFLFVVLPLGDSECLLFAEMPLGNVAIAIFIETNRRSVLKSRLEVVL</sequence>
<dbReference type="AlphaFoldDB" id="A0A835RHB8"/>
<dbReference type="Proteomes" id="UP000639772">
    <property type="component" value="Unassembled WGS sequence"/>
</dbReference>
<gene>
    <name evidence="2" type="ORF">HPP92_004226</name>
    <name evidence="1" type="ORF">HPP92_004682</name>
</gene>
<dbReference type="EMBL" id="JADCNL010000002">
    <property type="protein sequence ID" value="KAG0491284.1"/>
    <property type="molecule type" value="Genomic_DNA"/>
</dbReference>
<keyword evidence="3" id="KW-1185">Reference proteome</keyword>
<evidence type="ECO:0000313" key="2">
    <source>
        <dbReference type="EMBL" id="KAG0493232.1"/>
    </source>
</evidence>
<evidence type="ECO:0000313" key="4">
    <source>
        <dbReference type="Proteomes" id="UP000639772"/>
    </source>
</evidence>
<dbReference type="EMBL" id="JADCNM010000002">
    <property type="protein sequence ID" value="KAG0493232.1"/>
    <property type="molecule type" value="Genomic_DNA"/>
</dbReference>
<reference evidence="3 4" key="1">
    <citation type="journal article" date="2020" name="Nat. Food">
        <title>A phased Vanilla planifolia genome enables genetic improvement of flavour and production.</title>
        <authorList>
            <person name="Hasing T."/>
            <person name="Tang H."/>
            <person name="Brym M."/>
            <person name="Khazi F."/>
            <person name="Huang T."/>
            <person name="Chambers A.H."/>
        </authorList>
    </citation>
    <scope>NUCLEOTIDE SEQUENCE [LARGE SCALE GENOMIC DNA]</scope>
    <source>
        <tissue evidence="1">Leaf</tissue>
    </source>
</reference>
<dbReference type="Proteomes" id="UP000636800">
    <property type="component" value="Chromosome 2"/>
</dbReference>
<evidence type="ECO:0000313" key="3">
    <source>
        <dbReference type="Proteomes" id="UP000636800"/>
    </source>
</evidence>
<name>A0A835RHB8_VANPL</name>
<proteinExistence type="predicted"/>
<accession>A0A835RHB8</accession>
<protein>
    <submittedName>
        <fullName evidence="1">Uncharacterized protein</fullName>
    </submittedName>
</protein>